<keyword evidence="2" id="KW-1185">Reference proteome</keyword>
<name>A0A8S4RSE0_9NEOP</name>
<dbReference type="Proteomes" id="UP000838756">
    <property type="component" value="Unassembled WGS sequence"/>
</dbReference>
<protein>
    <submittedName>
        <fullName evidence="1">Jg22753 protein</fullName>
    </submittedName>
</protein>
<evidence type="ECO:0000313" key="1">
    <source>
        <dbReference type="EMBL" id="CAH2240656.1"/>
    </source>
</evidence>
<sequence length="274" mass="31199">MEDTENSECNNFSPCNLVTAYQQESLNKCQTCEYVSEFSPRFILSPEMPCPTFLSCQIPNDEIRWKCKSSKSCQFDCVDRKCIPTIGDTEYAGSDDVIYIRDVGCQFRSHNFYPKDSSRHSITSSTCFDLVSSNVGNYYSNNHTLRYEDKCTNPISGEELSLSTFTTSSIDSHCPSHGIQTRKKQTGFKSTASPIVTAFSTYQDSMLQYLPKSDEVSRATSKSDSIDTLRYLTTFPSQRSFLKGKNKNLLSIRRRNKSKRNNTTLNSRRINNVF</sequence>
<dbReference type="EMBL" id="CAKXAJ010025536">
    <property type="protein sequence ID" value="CAH2240656.1"/>
    <property type="molecule type" value="Genomic_DNA"/>
</dbReference>
<evidence type="ECO:0000313" key="2">
    <source>
        <dbReference type="Proteomes" id="UP000838756"/>
    </source>
</evidence>
<organism evidence="1 2">
    <name type="scientific">Pararge aegeria aegeria</name>
    <dbReference type="NCBI Taxonomy" id="348720"/>
    <lineage>
        <taxon>Eukaryota</taxon>
        <taxon>Metazoa</taxon>
        <taxon>Ecdysozoa</taxon>
        <taxon>Arthropoda</taxon>
        <taxon>Hexapoda</taxon>
        <taxon>Insecta</taxon>
        <taxon>Pterygota</taxon>
        <taxon>Neoptera</taxon>
        <taxon>Endopterygota</taxon>
        <taxon>Lepidoptera</taxon>
        <taxon>Glossata</taxon>
        <taxon>Ditrysia</taxon>
        <taxon>Papilionoidea</taxon>
        <taxon>Nymphalidae</taxon>
        <taxon>Satyrinae</taxon>
        <taxon>Satyrini</taxon>
        <taxon>Parargina</taxon>
        <taxon>Pararge</taxon>
    </lineage>
</organism>
<accession>A0A8S4RSE0</accession>
<comment type="caution">
    <text evidence="1">The sequence shown here is derived from an EMBL/GenBank/DDBJ whole genome shotgun (WGS) entry which is preliminary data.</text>
</comment>
<gene>
    <name evidence="1" type="primary">jg22753</name>
    <name evidence="1" type="ORF">PAEG_LOCUS17224</name>
</gene>
<dbReference type="OrthoDB" id="7445329at2759"/>
<proteinExistence type="predicted"/>
<dbReference type="AlphaFoldDB" id="A0A8S4RSE0"/>
<reference evidence="1" key="1">
    <citation type="submission" date="2022-03" db="EMBL/GenBank/DDBJ databases">
        <authorList>
            <person name="Lindestad O."/>
        </authorList>
    </citation>
    <scope>NUCLEOTIDE SEQUENCE</scope>
</reference>